<sequence>NLEKAAVSVRQIKCDRRAQWTCFSDTGFSSDGTMKFFAIIVLLALVVGEVRPAARAQDESEARSPSRAGLLKRGLKGKPTTTTTTQAPEEEVEYDDADYAAEEQQEPSTEAPPSSTEGKKLVAGGVRPFRSNTDLLETLKRRRAQAAEQSKHGHSSGAQESSAAETAAKGSYSKKRFNNPPPARESNNEEAPAAPASSAKPTRGRFGRPATRAIQETEAEEQYDAPAPTRTGRGFARRGGY</sequence>
<keyword evidence="3" id="KW-1185">Reference proteome</keyword>
<name>A0ABN8ECT9_CHISP</name>
<feature type="compositionally biased region" description="Polar residues" evidence="1">
    <location>
        <begin position="107"/>
        <end position="116"/>
    </location>
</feature>
<feature type="non-terminal residue" evidence="2">
    <location>
        <position position="1"/>
    </location>
</feature>
<protein>
    <submittedName>
        <fullName evidence="2">Uncharacterized protein</fullName>
    </submittedName>
</protein>
<organism evidence="2 3">
    <name type="scientific">Chilo suppressalis</name>
    <name type="common">Asiatic rice borer moth</name>
    <dbReference type="NCBI Taxonomy" id="168631"/>
    <lineage>
        <taxon>Eukaryota</taxon>
        <taxon>Metazoa</taxon>
        <taxon>Ecdysozoa</taxon>
        <taxon>Arthropoda</taxon>
        <taxon>Hexapoda</taxon>
        <taxon>Insecta</taxon>
        <taxon>Pterygota</taxon>
        <taxon>Neoptera</taxon>
        <taxon>Endopterygota</taxon>
        <taxon>Lepidoptera</taxon>
        <taxon>Glossata</taxon>
        <taxon>Ditrysia</taxon>
        <taxon>Pyraloidea</taxon>
        <taxon>Crambidae</taxon>
        <taxon>Crambinae</taxon>
        <taxon>Chilo</taxon>
    </lineage>
</organism>
<feature type="compositionally biased region" description="Acidic residues" evidence="1">
    <location>
        <begin position="88"/>
        <end position="105"/>
    </location>
</feature>
<evidence type="ECO:0000313" key="2">
    <source>
        <dbReference type="EMBL" id="CAH0684339.1"/>
    </source>
</evidence>
<gene>
    <name evidence="2" type="ORF">CHILSU_LOCUS5120</name>
</gene>
<dbReference type="Proteomes" id="UP001153292">
    <property type="component" value="Chromosome 2"/>
</dbReference>
<evidence type="ECO:0000313" key="3">
    <source>
        <dbReference type="Proteomes" id="UP001153292"/>
    </source>
</evidence>
<proteinExistence type="predicted"/>
<dbReference type="EMBL" id="OU963895">
    <property type="protein sequence ID" value="CAH0684339.1"/>
    <property type="molecule type" value="Genomic_DNA"/>
</dbReference>
<evidence type="ECO:0000256" key="1">
    <source>
        <dbReference type="SAM" id="MobiDB-lite"/>
    </source>
</evidence>
<accession>A0ABN8ECT9</accession>
<feature type="compositionally biased region" description="Low complexity" evidence="1">
    <location>
        <begin position="189"/>
        <end position="201"/>
    </location>
</feature>
<reference evidence="2" key="1">
    <citation type="submission" date="2021-12" db="EMBL/GenBank/DDBJ databases">
        <authorList>
            <person name="King R."/>
        </authorList>
    </citation>
    <scope>NUCLEOTIDE SEQUENCE</scope>
</reference>
<feature type="region of interest" description="Disordered" evidence="1">
    <location>
        <begin position="53"/>
        <end position="241"/>
    </location>
</feature>